<dbReference type="Pfam" id="PF00160">
    <property type="entry name" value="Pro_isomerase"/>
    <property type="match status" value="1"/>
</dbReference>
<dbReference type="InterPro" id="IPR029000">
    <property type="entry name" value="Cyclophilin-like_dom_sf"/>
</dbReference>
<comment type="catalytic activity">
    <reaction evidence="1">
        <text>[protein]-peptidylproline (omega=180) = [protein]-peptidylproline (omega=0)</text>
        <dbReference type="Rhea" id="RHEA:16237"/>
        <dbReference type="Rhea" id="RHEA-COMP:10747"/>
        <dbReference type="Rhea" id="RHEA-COMP:10748"/>
        <dbReference type="ChEBI" id="CHEBI:83833"/>
        <dbReference type="ChEBI" id="CHEBI:83834"/>
        <dbReference type="EC" id="5.2.1.8"/>
    </reaction>
</comment>
<keyword evidence="6 11" id="KW-0413">Isomerase</keyword>
<dbReference type="PRINTS" id="PR00153">
    <property type="entry name" value="CSAPPISMRASE"/>
</dbReference>
<dbReference type="Gene3D" id="2.40.100.10">
    <property type="entry name" value="Cyclophilin-like"/>
    <property type="match status" value="1"/>
</dbReference>
<dbReference type="InterPro" id="IPR011990">
    <property type="entry name" value="TPR-like_helical_dom_sf"/>
</dbReference>
<evidence type="ECO:0000313" key="11">
    <source>
        <dbReference type="EMBL" id="CDZ98876.1"/>
    </source>
</evidence>
<dbReference type="PROSITE" id="PS50005">
    <property type="entry name" value="TPR"/>
    <property type="match status" value="2"/>
</dbReference>
<dbReference type="GO" id="GO:0042026">
    <property type="term" value="P:protein refolding"/>
    <property type="evidence" value="ECO:0007669"/>
    <property type="project" value="UniProtKB-ARBA"/>
</dbReference>
<dbReference type="PROSITE" id="PS50072">
    <property type="entry name" value="CSA_PPIASE_2"/>
    <property type="match status" value="1"/>
</dbReference>
<dbReference type="Gene3D" id="1.25.40.10">
    <property type="entry name" value="Tetratricopeptide repeat domain"/>
    <property type="match status" value="1"/>
</dbReference>
<keyword evidence="4 9" id="KW-0802">TPR repeat</keyword>
<dbReference type="PANTHER" id="PTHR11071:SF561">
    <property type="entry name" value="PEPTIDYL-PROLYL CIS-TRANS ISOMERASE D-RELATED"/>
    <property type="match status" value="1"/>
</dbReference>
<evidence type="ECO:0000256" key="8">
    <source>
        <dbReference type="ARBA" id="ARBA00076602"/>
    </source>
</evidence>
<dbReference type="CDD" id="cd01926">
    <property type="entry name" value="cyclophilin_ABH_like"/>
    <property type="match status" value="1"/>
</dbReference>
<name>A0A0F7SIT2_PHARH</name>
<dbReference type="FunFam" id="1.25.40.10:FF:000029">
    <property type="entry name" value="peptidyl-prolyl cis-trans isomerase D"/>
    <property type="match status" value="1"/>
</dbReference>
<evidence type="ECO:0000259" key="10">
    <source>
        <dbReference type="PROSITE" id="PS50072"/>
    </source>
</evidence>
<dbReference type="GO" id="GO:0005737">
    <property type="term" value="C:cytoplasm"/>
    <property type="evidence" value="ECO:0007669"/>
    <property type="project" value="TreeGrafter"/>
</dbReference>
<sequence length="377" mass="41422">MAANSTSSSRPKVFFDMTIGGAPAGRIVFELYSDVVPKTAENFRQLCTGEAGKASDGVKDLYYKGSIFHRCIKGFMLQGGDFTRSNGTGGESIYGEKFEDENFTLKHDKKFLLSMANAGPGTNGSQFFITTSLPSHLDGKHVVFGQVIQNKSLVRQIENIPTQPGDAPVSEVKIADCGVLTEEEFAASQSTQAGANSDGDIFEDWPEDDEKLEDKPEEGLRIAGILKAVGTDYFKKGDFVKALEKYQKAIRYLDQHPYQDTPEEDAAFKALRFPLLTNAGLCALKVTPKPQASLAVSLCSSALKITPLKPEEEAKALYRRGQAYFELKNDEVAEKDVKAAKALVPNDSAIAAFLVKINKRRDERKQKERSAFSKMFA</sequence>
<accession>A0A0F7SIT2</accession>
<evidence type="ECO:0000256" key="6">
    <source>
        <dbReference type="ARBA" id="ARBA00023235"/>
    </source>
</evidence>
<evidence type="ECO:0000256" key="1">
    <source>
        <dbReference type="ARBA" id="ARBA00000971"/>
    </source>
</evidence>
<reference evidence="11" key="1">
    <citation type="submission" date="2014-08" db="EMBL/GenBank/DDBJ databases">
        <authorList>
            <person name="Sharma Rahul"/>
            <person name="Thines Marco"/>
        </authorList>
    </citation>
    <scope>NUCLEOTIDE SEQUENCE</scope>
</reference>
<dbReference type="SUPFAM" id="SSF50891">
    <property type="entry name" value="Cyclophilin-like"/>
    <property type="match status" value="1"/>
</dbReference>
<protein>
    <recommendedName>
        <fullName evidence="7">Peptidyl-prolyl cis-trans isomerase D</fullName>
        <ecNumber evidence="2">5.2.1.8</ecNumber>
    </recommendedName>
    <alternativeName>
        <fullName evidence="8">Rotamase D</fullName>
    </alternativeName>
</protein>
<feature type="repeat" description="TPR" evidence="9">
    <location>
        <begin position="314"/>
        <end position="347"/>
    </location>
</feature>
<dbReference type="SMART" id="SM00028">
    <property type="entry name" value="TPR"/>
    <property type="match status" value="2"/>
</dbReference>
<proteinExistence type="predicted"/>
<dbReference type="AlphaFoldDB" id="A0A0F7SIT2"/>
<evidence type="ECO:0000256" key="4">
    <source>
        <dbReference type="ARBA" id="ARBA00022803"/>
    </source>
</evidence>
<evidence type="ECO:0000256" key="9">
    <source>
        <dbReference type="PROSITE-ProRule" id="PRU00339"/>
    </source>
</evidence>
<dbReference type="FunFam" id="2.40.100.10:FF:000022">
    <property type="entry name" value="Peptidyl-prolyl cis-trans isomerase CYP95"/>
    <property type="match status" value="1"/>
</dbReference>
<keyword evidence="3" id="KW-0677">Repeat</keyword>
<feature type="repeat" description="TPR" evidence="9">
    <location>
        <begin position="223"/>
        <end position="256"/>
    </location>
</feature>
<dbReference type="GO" id="GO:0003755">
    <property type="term" value="F:peptidyl-prolyl cis-trans isomerase activity"/>
    <property type="evidence" value="ECO:0007669"/>
    <property type="project" value="UniProtKB-KW"/>
</dbReference>
<dbReference type="InterPro" id="IPR002130">
    <property type="entry name" value="Cyclophilin-type_PPIase_dom"/>
</dbReference>
<keyword evidence="5" id="KW-0697">Rotamase</keyword>
<feature type="domain" description="PPIase cyclophilin-type" evidence="10">
    <location>
        <begin position="14"/>
        <end position="179"/>
    </location>
</feature>
<evidence type="ECO:0000256" key="5">
    <source>
        <dbReference type="ARBA" id="ARBA00023110"/>
    </source>
</evidence>
<dbReference type="EMBL" id="LN483345">
    <property type="protein sequence ID" value="CDZ98876.1"/>
    <property type="molecule type" value="Genomic_DNA"/>
</dbReference>
<evidence type="ECO:0000256" key="7">
    <source>
        <dbReference type="ARBA" id="ARBA00074451"/>
    </source>
</evidence>
<evidence type="ECO:0000256" key="3">
    <source>
        <dbReference type="ARBA" id="ARBA00022737"/>
    </source>
</evidence>
<dbReference type="EC" id="5.2.1.8" evidence="2"/>
<dbReference type="SUPFAM" id="SSF48452">
    <property type="entry name" value="TPR-like"/>
    <property type="match status" value="1"/>
</dbReference>
<evidence type="ECO:0000256" key="2">
    <source>
        <dbReference type="ARBA" id="ARBA00013194"/>
    </source>
</evidence>
<dbReference type="InterPro" id="IPR019734">
    <property type="entry name" value="TPR_rpt"/>
</dbReference>
<organism evidence="11">
    <name type="scientific">Phaffia rhodozyma</name>
    <name type="common">Yeast</name>
    <name type="synonym">Xanthophyllomyces dendrorhous</name>
    <dbReference type="NCBI Taxonomy" id="264483"/>
    <lineage>
        <taxon>Eukaryota</taxon>
        <taxon>Fungi</taxon>
        <taxon>Dikarya</taxon>
        <taxon>Basidiomycota</taxon>
        <taxon>Agaricomycotina</taxon>
        <taxon>Tremellomycetes</taxon>
        <taxon>Cystofilobasidiales</taxon>
        <taxon>Mrakiaceae</taxon>
        <taxon>Phaffia</taxon>
    </lineage>
</organism>
<dbReference type="PANTHER" id="PTHR11071">
    <property type="entry name" value="PEPTIDYL-PROLYL CIS-TRANS ISOMERASE"/>
    <property type="match status" value="1"/>
</dbReference>
<dbReference type="GO" id="GO:0016018">
    <property type="term" value="F:cyclosporin A binding"/>
    <property type="evidence" value="ECO:0007669"/>
    <property type="project" value="TreeGrafter"/>
</dbReference>